<comment type="caution">
    <text evidence="2">The sequence shown here is derived from an EMBL/GenBank/DDBJ whole genome shotgun (WGS) entry which is preliminary data.</text>
</comment>
<protein>
    <submittedName>
        <fullName evidence="2">CAP domain-containing protein</fullName>
    </submittedName>
</protein>
<dbReference type="STRING" id="40215.BVL33_06970"/>
<dbReference type="Pfam" id="PF00188">
    <property type="entry name" value="CAP"/>
    <property type="match status" value="1"/>
</dbReference>
<dbReference type="InterPro" id="IPR035940">
    <property type="entry name" value="CAP_sf"/>
</dbReference>
<dbReference type="Gene3D" id="3.40.33.10">
    <property type="entry name" value="CAP"/>
    <property type="match status" value="1"/>
</dbReference>
<sequence>MKSIQVLILFPLFISGCSISTPTRSQEYSTSTSQVQKLSNEIRCEDLQNPAYQQTILQSINEIRQQARQCGQRHFSATSPLVWNEHLARSAYAHAIDMAQYNFLGHRSQGGLDLKARLKLYQFKGRGGGENVARGQKNLNEVLTTWLNSPIHCANIMNPKFTDYAVACTFDSTEKQKPYWAQQFGIR</sequence>
<accession>A0A365PH16</accession>
<feature type="domain" description="SCP" evidence="1">
    <location>
        <begin position="61"/>
        <end position="183"/>
    </location>
</feature>
<dbReference type="PROSITE" id="PS51257">
    <property type="entry name" value="PROKAR_LIPOPROTEIN"/>
    <property type="match status" value="1"/>
</dbReference>
<evidence type="ECO:0000313" key="2">
    <source>
        <dbReference type="EMBL" id="RBA45358.1"/>
    </source>
</evidence>
<dbReference type="EMBL" id="QEWH01000069">
    <property type="protein sequence ID" value="RBA45358.1"/>
    <property type="molecule type" value="Genomic_DNA"/>
</dbReference>
<name>A0A365PH16_ACIJU</name>
<dbReference type="PANTHER" id="PTHR31157">
    <property type="entry name" value="SCP DOMAIN-CONTAINING PROTEIN"/>
    <property type="match status" value="1"/>
</dbReference>
<evidence type="ECO:0000313" key="3">
    <source>
        <dbReference type="Proteomes" id="UP000253688"/>
    </source>
</evidence>
<dbReference type="AlphaFoldDB" id="A0A365PH16"/>
<proteinExistence type="predicted"/>
<organism evidence="2 3">
    <name type="scientific">Acinetobacter junii</name>
    <dbReference type="NCBI Taxonomy" id="40215"/>
    <lineage>
        <taxon>Bacteria</taxon>
        <taxon>Pseudomonadati</taxon>
        <taxon>Pseudomonadota</taxon>
        <taxon>Gammaproteobacteria</taxon>
        <taxon>Moraxellales</taxon>
        <taxon>Moraxellaceae</taxon>
        <taxon>Acinetobacter</taxon>
    </lineage>
</organism>
<dbReference type="RefSeq" id="WP_112986792.1">
    <property type="nucleotide sequence ID" value="NZ_CP131470.1"/>
</dbReference>
<dbReference type="Proteomes" id="UP000253688">
    <property type="component" value="Unassembled WGS sequence"/>
</dbReference>
<dbReference type="InterPro" id="IPR014044">
    <property type="entry name" value="CAP_dom"/>
</dbReference>
<dbReference type="SUPFAM" id="SSF55797">
    <property type="entry name" value="PR-1-like"/>
    <property type="match status" value="1"/>
</dbReference>
<reference evidence="2 3" key="1">
    <citation type="submission" date="2018-04" db="EMBL/GenBank/DDBJ databases">
        <title>Acinetobacter junii Genome sequencing and assembly.</title>
        <authorList>
            <person name="Su J."/>
            <person name="Rensing C."/>
            <person name="Mazhar H.S."/>
        </authorList>
    </citation>
    <scope>NUCLEOTIDE SEQUENCE [LARGE SCALE GENOMIC DNA]</scope>
    <source>
        <strain evidence="2 3">SC22</strain>
    </source>
</reference>
<dbReference type="CDD" id="cd05379">
    <property type="entry name" value="CAP_bacterial"/>
    <property type="match status" value="1"/>
</dbReference>
<dbReference type="PANTHER" id="PTHR31157:SF1">
    <property type="entry name" value="SCP DOMAIN-CONTAINING PROTEIN"/>
    <property type="match status" value="1"/>
</dbReference>
<evidence type="ECO:0000259" key="1">
    <source>
        <dbReference type="Pfam" id="PF00188"/>
    </source>
</evidence>
<gene>
    <name evidence="2" type="ORF">DC346_11570</name>
</gene>